<gene>
    <name evidence="1" type="ORF">KC19_VG308300</name>
</gene>
<accession>A0A8T0HWC4</accession>
<dbReference type="EMBL" id="CM026426">
    <property type="protein sequence ID" value="KAG0574985.1"/>
    <property type="molecule type" value="Genomic_DNA"/>
</dbReference>
<keyword evidence="2" id="KW-1185">Reference proteome</keyword>
<reference evidence="1" key="1">
    <citation type="submission" date="2020-06" db="EMBL/GenBank/DDBJ databases">
        <title>WGS assembly of Ceratodon purpureus strain R40.</title>
        <authorList>
            <person name="Carey S.B."/>
            <person name="Jenkins J."/>
            <person name="Shu S."/>
            <person name="Lovell J.T."/>
            <person name="Sreedasyam A."/>
            <person name="Maumus F."/>
            <person name="Tiley G.P."/>
            <person name="Fernandez-Pozo N."/>
            <person name="Barry K."/>
            <person name="Chen C."/>
            <person name="Wang M."/>
            <person name="Lipzen A."/>
            <person name="Daum C."/>
            <person name="Saski C.A."/>
            <person name="Payton A.C."/>
            <person name="Mcbreen J.C."/>
            <person name="Conrad R.E."/>
            <person name="Kollar L.M."/>
            <person name="Olsson S."/>
            <person name="Huttunen S."/>
            <person name="Landis J.B."/>
            <person name="Wickett N.J."/>
            <person name="Johnson M.G."/>
            <person name="Rensing S.A."/>
            <person name="Grimwood J."/>
            <person name="Schmutz J."/>
            <person name="Mcdaniel S.F."/>
        </authorList>
    </citation>
    <scope>NUCLEOTIDE SEQUENCE</scope>
    <source>
        <strain evidence="1">R40</strain>
    </source>
</reference>
<sequence>MAMAGTRRAEGTGWMRLQLCWREWCFENGSNQNFSSLQLRCKLVAMQILANCWCYSSSQYLVSGRCKRGVSSETAWIWSFSVINIDKVIAIRLYHWMW</sequence>
<organism evidence="1 2">
    <name type="scientific">Ceratodon purpureus</name>
    <name type="common">Fire moss</name>
    <name type="synonym">Dicranum purpureum</name>
    <dbReference type="NCBI Taxonomy" id="3225"/>
    <lineage>
        <taxon>Eukaryota</taxon>
        <taxon>Viridiplantae</taxon>
        <taxon>Streptophyta</taxon>
        <taxon>Embryophyta</taxon>
        <taxon>Bryophyta</taxon>
        <taxon>Bryophytina</taxon>
        <taxon>Bryopsida</taxon>
        <taxon>Dicranidae</taxon>
        <taxon>Pseudoditrichales</taxon>
        <taxon>Ditrichaceae</taxon>
        <taxon>Ceratodon</taxon>
    </lineage>
</organism>
<evidence type="ECO:0000313" key="2">
    <source>
        <dbReference type="Proteomes" id="UP000822688"/>
    </source>
</evidence>
<protein>
    <submittedName>
        <fullName evidence="1">Uncharacterized protein</fullName>
    </submittedName>
</protein>
<dbReference type="AlphaFoldDB" id="A0A8T0HWC4"/>
<comment type="caution">
    <text evidence="1">The sequence shown here is derived from an EMBL/GenBank/DDBJ whole genome shotgun (WGS) entry which is preliminary data.</text>
</comment>
<dbReference type="Proteomes" id="UP000822688">
    <property type="component" value="Chromosome V"/>
</dbReference>
<name>A0A8T0HWC4_CERPU</name>
<evidence type="ECO:0000313" key="1">
    <source>
        <dbReference type="EMBL" id="KAG0574985.1"/>
    </source>
</evidence>
<proteinExistence type="predicted"/>